<dbReference type="PRINTS" id="PR00359">
    <property type="entry name" value="BP450"/>
</dbReference>
<evidence type="ECO:0000313" key="8">
    <source>
        <dbReference type="Proteomes" id="UP000707731"/>
    </source>
</evidence>
<proteinExistence type="inferred from homology"/>
<keyword evidence="6" id="KW-0503">Monooxygenase</keyword>
<sequence length="406" mass="43961">MSAPPTSPHRVDGERVSLYSAEYTEDPHRVYREMRERFGSIVPVEVAPGVPATLVIGYRTGLNILNDQERFSSDPRAWEAAVPADCPVLPVFRWRPNASRNSGYAHERLREATTAAVDSVNMHATHALVEQFAMPLINGFCETGSADLTMQYVAPLVYMVVNQLVGCPVHISAKAAAATASVFEGAPVAEASRAFERALAELVGYKRAHPGADITTALMRHPVRLDDEEILHQVLLFYGVGIDPVQALIVNALRLLLVDDGFGEQIVGGAMSTRDAIDRVLFDDPPLPNPSIVYPKQPTLLEGVWLPANQPVIVSLAGCNDDPEIAGEDHAGSRAHLAWGAGPHTCPARSLGYLIAECAIDQLLDVLPDIRLAVPVEELRWRPGPLHRTLAALPVVFPPAPPLPIA</sequence>
<dbReference type="RefSeq" id="WP_195000528.1">
    <property type="nucleotide sequence ID" value="NZ_JADLQN010000001.1"/>
</dbReference>
<dbReference type="InterPro" id="IPR036396">
    <property type="entry name" value="Cyt_P450_sf"/>
</dbReference>
<keyword evidence="3" id="KW-0479">Metal-binding</keyword>
<accession>A0ABS0D586</accession>
<dbReference type="SUPFAM" id="SSF48264">
    <property type="entry name" value="Cytochrome P450"/>
    <property type="match status" value="1"/>
</dbReference>
<evidence type="ECO:0000256" key="6">
    <source>
        <dbReference type="ARBA" id="ARBA00023033"/>
    </source>
</evidence>
<name>A0ABS0D586_9NOCA</name>
<dbReference type="Proteomes" id="UP000707731">
    <property type="component" value="Unassembled WGS sequence"/>
</dbReference>
<dbReference type="PANTHER" id="PTHR46696">
    <property type="entry name" value="P450, PUTATIVE (EUROFUNG)-RELATED"/>
    <property type="match status" value="1"/>
</dbReference>
<evidence type="ECO:0000313" key="7">
    <source>
        <dbReference type="EMBL" id="MBF6353647.1"/>
    </source>
</evidence>
<keyword evidence="4" id="KW-0560">Oxidoreductase</keyword>
<protein>
    <submittedName>
        <fullName evidence="7">Cytochrome P450</fullName>
    </submittedName>
</protein>
<reference evidence="7 8" key="1">
    <citation type="submission" date="2020-10" db="EMBL/GenBank/DDBJ databases">
        <title>Identification of Nocardia species via Next-generation sequencing and recognition of intraspecies genetic diversity.</title>
        <authorList>
            <person name="Li P."/>
            <person name="Li P."/>
            <person name="Lu B."/>
        </authorList>
    </citation>
    <scope>NUCLEOTIDE SEQUENCE [LARGE SCALE GENOMIC DNA]</scope>
    <source>
        <strain evidence="7 8">BJ06-0143</strain>
    </source>
</reference>
<evidence type="ECO:0000256" key="3">
    <source>
        <dbReference type="ARBA" id="ARBA00022723"/>
    </source>
</evidence>
<keyword evidence="5" id="KW-0408">Iron</keyword>
<dbReference type="InterPro" id="IPR002397">
    <property type="entry name" value="Cyt_P450_B"/>
</dbReference>
<evidence type="ECO:0000256" key="2">
    <source>
        <dbReference type="ARBA" id="ARBA00022617"/>
    </source>
</evidence>
<evidence type="ECO:0000256" key="1">
    <source>
        <dbReference type="ARBA" id="ARBA00010617"/>
    </source>
</evidence>
<dbReference type="PANTHER" id="PTHR46696:SF1">
    <property type="entry name" value="CYTOCHROME P450 YJIB-RELATED"/>
    <property type="match status" value="1"/>
</dbReference>
<evidence type="ECO:0000256" key="5">
    <source>
        <dbReference type="ARBA" id="ARBA00023004"/>
    </source>
</evidence>
<dbReference type="InterPro" id="IPR017972">
    <property type="entry name" value="Cyt_P450_CS"/>
</dbReference>
<dbReference type="Gene3D" id="1.10.630.10">
    <property type="entry name" value="Cytochrome P450"/>
    <property type="match status" value="1"/>
</dbReference>
<comment type="caution">
    <text evidence="7">The sequence shown here is derived from an EMBL/GenBank/DDBJ whole genome shotgun (WGS) entry which is preliminary data.</text>
</comment>
<gene>
    <name evidence="7" type="ORF">IU449_03625</name>
</gene>
<evidence type="ECO:0000256" key="4">
    <source>
        <dbReference type="ARBA" id="ARBA00023002"/>
    </source>
</evidence>
<dbReference type="PROSITE" id="PS00086">
    <property type="entry name" value="CYTOCHROME_P450"/>
    <property type="match status" value="1"/>
</dbReference>
<keyword evidence="8" id="KW-1185">Reference proteome</keyword>
<dbReference type="EMBL" id="JADLQN010000001">
    <property type="protein sequence ID" value="MBF6353647.1"/>
    <property type="molecule type" value="Genomic_DNA"/>
</dbReference>
<keyword evidence="2" id="KW-0349">Heme</keyword>
<comment type="similarity">
    <text evidence="1">Belongs to the cytochrome P450 family.</text>
</comment>
<organism evidence="7 8">
    <name type="scientific">Nocardia higoensis</name>
    <dbReference type="NCBI Taxonomy" id="228599"/>
    <lineage>
        <taxon>Bacteria</taxon>
        <taxon>Bacillati</taxon>
        <taxon>Actinomycetota</taxon>
        <taxon>Actinomycetes</taxon>
        <taxon>Mycobacteriales</taxon>
        <taxon>Nocardiaceae</taxon>
        <taxon>Nocardia</taxon>
    </lineage>
</organism>